<accession>A0ABV0JXF8</accession>
<dbReference type="Gene3D" id="3.30.450.40">
    <property type="match status" value="1"/>
</dbReference>
<feature type="domain" description="Phytochrome chromophore attachment site" evidence="1">
    <location>
        <begin position="2"/>
        <end position="138"/>
    </location>
</feature>
<dbReference type="PROSITE" id="PS50046">
    <property type="entry name" value="PHYTOCHROME_2"/>
    <property type="match status" value="1"/>
</dbReference>
<dbReference type="InterPro" id="IPR016132">
    <property type="entry name" value="Phyto_chromo_attachment"/>
</dbReference>
<evidence type="ECO:0000313" key="3">
    <source>
        <dbReference type="Proteomes" id="UP001442494"/>
    </source>
</evidence>
<dbReference type="Pfam" id="PF01590">
    <property type="entry name" value="GAF"/>
    <property type="match status" value="1"/>
</dbReference>
<dbReference type="SUPFAM" id="SSF55781">
    <property type="entry name" value="GAF domain-like"/>
    <property type="match status" value="1"/>
</dbReference>
<dbReference type="InterPro" id="IPR003018">
    <property type="entry name" value="GAF"/>
</dbReference>
<comment type="caution">
    <text evidence="2">The sequence shown here is derived from an EMBL/GenBank/DDBJ whole genome shotgun (WGS) entry which is preliminary data.</text>
</comment>
<organism evidence="2 3">
    <name type="scientific">Funiculus sociatus GB2-A5</name>
    <dbReference type="NCBI Taxonomy" id="2933946"/>
    <lineage>
        <taxon>Bacteria</taxon>
        <taxon>Bacillati</taxon>
        <taxon>Cyanobacteriota</taxon>
        <taxon>Cyanophyceae</taxon>
        <taxon>Coleofasciculales</taxon>
        <taxon>Coleofasciculaceae</taxon>
        <taxon>Funiculus</taxon>
    </lineage>
</organism>
<name>A0ABV0JXF8_9CYAN</name>
<evidence type="ECO:0000313" key="2">
    <source>
        <dbReference type="EMBL" id="MEP0867307.1"/>
    </source>
</evidence>
<proteinExistence type="predicted"/>
<gene>
    <name evidence="2" type="ORF">NDI37_22915</name>
</gene>
<protein>
    <submittedName>
        <fullName evidence="2">GAF domain-containing protein</fullName>
    </submittedName>
</protein>
<evidence type="ECO:0000259" key="1">
    <source>
        <dbReference type="PROSITE" id="PS50046"/>
    </source>
</evidence>
<sequence>MERDALVQKTTDELRDFLQVDRVVLYYFYRHWKGQVTFESLNSDEFSIFGTTGADDCFNDNYAEMYLEGRVRAIADIELEPIHPCHRDFLRSIQVRANLVVPILNPSRLWGLLVAHHCQHPRPWLPSDIETMQKAAETLATSSSIRES</sequence>
<reference evidence="2 3" key="1">
    <citation type="submission" date="2022-04" db="EMBL/GenBank/DDBJ databases">
        <title>Positive selection, recombination, and allopatry shape intraspecific diversity of widespread and dominant cyanobacteria.</title>
        <authorList>
            <person name="Wei J."/>
            <person name="Shu W."/>
            <person name="Hu C."/>
        </authorList>
    </citation>
    <scope>NUCLEOTIDE SEQUENCE [LARGE SCALE GENOMIC DNA]</scope>
    <source>
        <strain evidence="2 3">GB2-A5</strain>
    </source>
</reference>
<dbReference type="InterPro" id="IPR029016">
    <property type="entry name" value="GAF-like_dom_sf"/>
</dbReference>
<dbReference type="EMBL" id="JAMPKK010000065">
    <property type="protein sequence ID" value="MEP0867307.1"/>
    <property type="molecule type" value="Genomic_DNA"/>
</dbReference>
<dbReference type="SMART" id="SM00065">
    <property type="entry name" value="GAF"/>
    <property type="match status" value="1"/>
</dbReference>
<dbReference type="Proteomes" id="UP001442494">
    <property type="component" value="Unassembled WGS sequence"/>
</dbReference>
<keyword evidence="3" id="KW-1185">Reference proteome</keyword>